<gene>
    <name evidence="2" type="ordered locus">MHLP_00630</name>
</gene>
<evidence type="ECO:0000313" key="2">
    <source>
        <dbReference type="EMBL" id="AFO51706.1"/>
    </source>
</evidence>
<proteinExistence type="predicted"/>
<evidence type="ECO:0000256" key="1">
    <source>
        <dbReference type="ARBA" id="ARBA00022517"/>
    </source>
</evidence>
<keyword evidence="3" id="KW-1185">Reference proteome</keyword>
<dbReference type="Proteomes" id="UP000006502">
    <property type="component" value="Chromosome"/>
</dbReference>
<dbReference type="GO" id="GO:0006364">
    <property type="term" value="P:rRNA processing"/>
    <property type="evidence" value="ECO:0007669"/>
    <property type="project" value="InterPro"/>
</dbReference>
<dbReference type="HOGENOM" id="CLU_2104542_0_0_14"/>
<dbReference type="PATRIC" id="fig|1212765.3.peg.150"/>
<accession>I7CEN4</accession>
<dbReference type="SUPFAM" id="SSF89919">
    <property type="entry name" value="Ribosome-binding factor A, RbfA"/>
    <property type="match status" value="1"/>
</dbReference>
<dbReference type="OrthoDB" id="398300at2"/>
<dbReference type="InterPro" id="IPR000238">
    <property type="entry name" value="RbfA"/>
</dbReference>
<sequence length="113" mass="13631">MSFVNETLSKKIYVVLRRLWIEELNEEFYSYIGINHLKLNRNLSTIVIYLDLEYVKTLYSKEEIMKKLKKLTPFLKYRLIGKLNLPSHCKLIFEEDLFIQKARRVESLIESSR</sequence>
<organism evidence="2 3">
    <name type="scientific">Mycoplasma haematolamae (strain Purdue)</name>
    <dbReference type="NCBI Taxonomy" id="1212765"/>
    <lineage>
        <taxon>Bacteria</taxon>
        <taxon>Bacillati</taxon>
        <taxon>Mycoplasmatota</taxon>
        <taxon>Mollicutes</taxon>
        <taxon>Mycoplasmataceae</taxon>
        <taxon>Mycoplasma</taxon>
    </lineage>
</organism>
<protein>
    <submittedName>
        <fullName evidence="2">Ribosome-binding factor A</fullName>
    </submittedName>
</protein>
<dbReference type="Gene3D" id="3.30.300.20">
    <property type="match status" value="1"/>
</dbReference>
<keyword evidence="1" id="KW-0690">Ribosome biogenesis</keyword>
<dbReference type="Pfam" id="PF02033">
    <property type="entry name" value="RBFA"/>
    <property type="match status" value="1"/>
</dbReference>
<dbReference type="EMBL" id="CP003731">
    <property type="protein sequence ID" value="AFO51706.1"/>
    <property type="molecule type" value="Genomic_DNA"/>
</dbReference>
<name>I7CEN4_MYCHA</name>
<dbReference type="InterPro" id="IPR023799">
    <property type="entry name" value="RbfA_dom_sf"/>
</dbReference>
<evidence type="ECO:0000313" key="3">
    <source>
        <dbReference type="Proteomes" id="UP000006502"/>
    </source>
</evidence>
<dbReference type="InterPro" id="IPR015946">
    <property type="entry name" value="KH_dom-like_a/b"/>
</dbReference>
<reference evidence="3" key="2">
    <citation type="submission" date="2012-07" db="EMBL/GenBank/DDBJ databases">
        <title>Complete genome sequence of 'Candidatus Mycoplasma haemolamae'.</title>
        <authorList>
            <person name="Guimaraes A.M.S."/>
            <person name="Toth B."/>
            <person name="Santos A.P."/>
            <person name="Nascimento N.C."/>
            <person name="Sojka J.E."/>
            <person name="Messick J.B."/>
        </authorList>
    </citation>
    <scope>NUCLEOTIDE SEQUENCE [LARGE SCALE GENOMIC DNA]</scope>
    <source>
        <strain evidence="3">Purdue</strain>
    </source>
</reference>
<dbReference type="AlphaFoldDB" id="I7CEN4"/>
<reference evidence="2 3" key="1">
    <citation type="journal article" date="2012" name="J. Bacteriol.">
        <title>Genome Sequence of "Candidatus Mycoplasma haemolamae" Strain Purdue, a Red Blood Cell Pathogen of Alpacas (Vicugna pacos) and Llamas (Lama glama).</title>
        <authorList>
            <person name="Guimaraes A.M."/>
            <person name="Toth B."/>
            <person name="Santos A.P."/>
            <person name="do Nascimento N.C."/>
            <person name="Kritchevsky J.E."/>
            <person name="Messick J.B."/>
        </authorList>
    </citation>
    <scope>NUCLEOTIDE SEQUENCE [LARGE SCALE GENOMIC DNA]</scope>
    <source>
        <strain evidence="2 3">Purdue</strain>
    </source>
</reference>
<dbReference type="STRING" id="1212765.MHLP_00630"/>
<dbReference type="KEGG" id="mhl:MHLP_00630"/>